<keyword evidence="3" id="KW-1185">Reference proteome</keyword>
<name>A0A369K2V4_HYPMA</name>
<accession>A0A369K2V4</accession>
<protein>
    <recommendedName>
        <fullName evidence="1">F-box domain-containing protein</fullName>
    </recommendedName>
</protein>
<organism evidence="2 3">
    <name type="scientific">Hypsizygus marmoreus</name>
    <name type="common">White beech mushroom</name>
    <name type="synonym">Agaricus marmoreus</name>
    <dbReference type="NCBI Taxonomy" id="39966"/>
    <lineage>
        <taxon>Eukaryota</taxon>
        <taxon>Fungi</taxon>
        <taxon>Dikarya</taxon>
        <taxon>Basidiomycota</taxon>
        <taxon>Agaricomycotina</taxon>
        <taxon>Agaricomycetes</taxon>
        <taxon>Agaricomycetidae</taxon>
        <taxon>Agaricales</taxon>
        <taxon>Tricholomatineae</taxon>
        <taxon>Lyophyllaceae</taxon>
        <taxon>Hypsizygus</taxon>
    </lineage>
</organism>
<dbReference type="Proteomes" id="UP000076154">
    <property type="component" value="Unassembled WGS sequence"/>
</dbReference>
<proteinExistence type="predicted"/>
<comment type="caution">
    <text evidence="2">The sequence shown here is derived from an EMBL/GenBank/DDBJ whole genome shotgun (WGS) entry which is preliminary data.</text>
</comment>
<dbReference type="InParanoid" id="A0A369K2V4"/>
<evidence type="ECO:0000259" key="1">
    <source>
        <dbReference type="Pfam" id="PF12937"/>
    </source>
</evidence>
<gene>
    <name evidence="2" type="ORF">Hypma_002282</name>
</gene>
<dbReference type="Pfam" id="PF12937">
    <property type="entry name" value="F-box-like"/>
    <property type="match status" value="1"/>
</dbReference>
<dbReference type="InterPro" id="IPR001810">
    <property type="entry name" value="F-box_dom"/>
</dbReference>
<dbReference type="EMBL" id="LUEZ02000013">
    <property type="protein sequence ID" value="RDB27820.1"/>
    <property type="molecule type" value="Genomic_DNA"/>
</dbReference>
<evidence type="ECO:0000313" key="3">
    <source>
        <dbReference type="Proteomes" id="UP000076154"/>
    </source>
</evidence>
<dbReference type="SUPFAM" id="SSF52047">
    <property type="entry name" value="RNI-like"/>
    <property type="match status" value="1"/>
</dbReference>
<reference evidence="2" key="1">
    <citation type="submission" date="2018-04" db="EMBL/GenBank/DDBJ databases">
        <title>Whole genome sequencing of Hypsizygus marmoreus.</title>
        <authorList>
            <person name="Choi I.-G."/>
            <person name="Min B."/>
            <person name="Kim J.-G."/>
            <person name="Kim S."/>
            <person name="Oh Y.-L."/>
            <person name="Kong W.-S."/>
            <person name="Park H."/>
            <person name="Jeong J."/>
            <person name="Song E.-S."/>
        </authorList>
    </citation>
    <scope>NUCLEOTIDE SEQUENCE [LARGE SCALE GENOMIC DNA]</scope>
    <source>
        <strain evidence="2">51987-8</strain>
    </source>
</reference>
<evidence type="ECO:0000313" key="2">
    <source>
        <dbReference type="EMBL" id="RDB27820.1"/>
    </source>
</evidence>
<dbReference type="AlphaFoldDB" id="A0A369K2V4"/>
<feature type="domain" description="F-box" evidence="1">
    <location>
        <begin position="6"/>
        <end position="50"/>
    </location>
</feature>
<sequence length="446" mass="49746">MLPTAIPYDITAAIFHELQDDRPALLNCSTVCRAFAVISQTQLFRSICLSSSKKSLLCPKLYRLLTHSSHIAPLIRHLTIWAGWRRFTEGTVLKPVSWVFTEPTLAPLLSMLSDLKSLDIDSSTFTLDWYKLPPDLQSSLLRLFQTPTLTSIDLKCMSMPGSVFAQAAQLENLHLHECVVDCSEAALSPLDDRSSDSASGTALSTTTRKPTIKSFMGVKGCGKISRTEGLTTVVDFTRLRELALRGFDIDTVKNAGNLMRECPSSLEVLRWEVSMGSVDNETNAHLSCLNLPPSLRVLEVTFSDWHPHLDHQVGNWDILAWVVHVLKNHALQHGTVPSNFEELSFKFVAMFHQAARFYDLVSLKAWEELDGLLTSSNAFGNFRRATFTLAVKFQAFSEGDMNKQWIIPLTKRLARLHARQALFLSAGSLHTGTDAEFWRGIGATPV</sequence>
<dbReference type="OrthoDB" id="3061601at2759"/>